<dbReference type="PROSITE" id="PS51000">
    <property type="entry name" value="HTH_DEOR_2"/>
    <property type="match status" value="1"/>
</dbReference>
<dbReference type="InterPro" id="IPR014036">
    <property type="entry name" value="DeoR-like_C"/>
</dbReference>
<dbReference type="Pfam" id="PF00455">
    <property type="entry name" value="DeoRC"/>
    <property type="match status" value="1"/>
</dbReference>
<sequence length="251" mass="27587">MDSGLSERERQILTLLADDASISVSAISDALAVSRVTVRSDLSSLEEKGFLVRTHGGAMPAFHSSILERNRTCPDEKARIAKAAARYVQDGDTIMIEAGTTTALIVKYLLGKRDLHVVTNSMLLVPYARMNPQLHLTVVGGEFRPATESLVGPIALRELEEFHVRKAFLGTDGFSLENGSSTHLVEGAEVNKQIARQADERFLVADSSKYGRAGFVRMLPLERYTKIITDDRMSDEVVEQLISAGLDIERV</sequence>
<evidence type="ECO:0000313" key="5">
    <source>
        <dbReference type="EMBL" id="ORC35119.1"/>
    </source>
</evidence>
<dbReference type="PRINTS" id="PR00037">
    <property type="entry name" value="HTHLACR"/>
</dbReference>
<dbReference type="InterPro" id="IPR050313">
    <property type="entry name" value="Carb_Metab_HTH_regulators"/>
</dbReference>
<dbReference type="SUPFAM" id="SSF46785">
    <property type="entry name" value="Winged helix' DNA-binding domain"/>
    <property type="match status" value="1"/>
</dbReference>
<dbReference type="InterPro" id="IPR001034">
    <property type="entry name" value="DeoR_HTH"/>
</dbReference>
<dbReference type="OrthoDB" id="308679at2"/>
<dbReference type="PANTHER" id="PTHR30363">
    <property type="entry name" value="HTH-TYPE TRANSCRIPTIONAL REGULATOR SRLR-RELATED"/>
    <property type="match status" value="1"/>
</dbReference>
<dbReference type="InterPro" id="IPR036388">
    <property type="entry name" value="WH-like_DNA-bd_sf"/>
</dbReference>
<feature type="domain" description="HTH deoR-type" evidence="4">
    <location>
        <begin position="5"/>
        <end position="60"/>
    </location>
</feature>
<accession>A0A1Y1RXS0</accession>
<dbReference type="Gene3D" id="1.10.10.10">
    <property type="entry name" value="Winged helix-like DNA-binding domain superfamily/Winged helix DNA-binding domain"/>
    <property type="match status" value="1"/>
</dbReference>
<dbReference type="InterPro" id="IPR036390">
    <property type="entry name" value="WH_DNA-bd_sf"/>
</dbReference>
<keyword evidence="1" id="KW-0678">Repressor</keyword>
<gene>
    <name evidence="5" type="ORF">B4O97_10320</name>
</gene>
<keyword evidence="6" id="KW-1185">Reference proteome</keyword>
<dbReference type="SUPFAM" id="SSF100950">
    <property type="entry name" value="NagB/RpiA/CoA transferase-like"/>
    <property type="match status" value="1"/>
</dbReference>
<name>A0A1Y1RXS0_9SPIO</name>
<dbReference type="CDD" id="cd00090">
    <property type="entry name" value="HTH_ARSR"/>
    <property type="match status" value="1"/>
</dbReference>
<dbReference type="GO" id="GO:0003700">
    <property type="term" value="F:DNA-binding transcription factor activity"/>
    <property type="evidence" value="ECO:0007669"/>
    <property type="project" value="InterPro"/>
</dbReference>
<evidence type="ECO:0000256" key="1">
    <source>
        <dbReference type="ARBA" id="ARBA00022491"/>
    </source>
</evidence>
<evidence type="ECO:0000256" key="3">
    <source>
        <dbReference type="ARBA" id="ARBA00023163"/>
    </source>
</evidence>
<dbReference type="RefSeq" id="WP_083050600.1">
    <property type="nucleotide sequence ID" value="NZ_CAXXQO010000003.1"/>
</dbReference>
<dbReference type="Gene3D" id="3.40.50.1360">
    <property type="match status" value="1"/>
</dbReference>
<dbReference type="Proteomes" id="UP000192343">
    <property type="component" value="Unassembled WGS sequence"/>
</dbReference>
<keyword evidence="2" id="KW-0805">Transcription regulation</keyword>
<proteinExistence type="predicted"/>
<dbReference type="EMBL" id="MWQY01000010">
    <property type="protein sequence ID" value="ORC35119.1"/>
    <property type="molecule type" value="Genomic_DNA"/>
</dbReference>
<dbReference type="SMART" id="SM00420">
    <property type="entry name" value="HTH_DEOR"/>
    <property type="match status" value="1"/>
</dbReference>
<dbReference type="STRING" id="1963862.B4O97_10320"/>
<reference evidence="5 6" key="1">
    <citation type="submission" date="2017-03" db="EMBL/GenBank/DDBJ databases">
        <title>Draft Genome sequence of Marispirochaeta sp. strain JC444.</title>
        <authorList>
            <person name="Shivani Y."/>
            <person name="Subhash Y."/>
            <person name="Sasikala C."/>
            <person name="Ramana C."/>
        </authorList>
    </citation>
    <scope>NUCLEOTIDE SEQUENCE [LARGE SCALE GENOMIC DNA]</scope>
    <source>
        <strain evidence="5 6">JC444</strain>
    </source>
</reference>
<evidence type="ECO:0000259" key="4">
    <source>
        <dbReference type="PROSITE" id="PS51000"/>
    </source>
</evidence>
<dbReference type="InterPro" id="IPR011991">
    <property type="entry name" value="ArsR-like_HTH"/>
</dbReference>
<organism evidence="5 6">
    <name type="scientific">Marispirochaeta aestuarii</name>
    <dbReference type="NCBI Taxonomy" id="1963862"/>
    <lineage>
        <taxon>Bacteria</taxon>
        <taxon>Pseudomonadati</taxon>
        <taxon>Spirochaetota</taxon>
        <taxon>Spirochaetia</taxon>
        <taxon>Spirochaetales</taxon>
        <taxon>Spirochaetaceae</taxon>
        <taxon>Marispirochaeta</taxon>
    </lineage>
</organism>
<evidence type="ECO:0000313" key="6">
    <source>
        <dbReference type="Proteomes" id="UP000192343"/>
    </source>
</evidence>
<keyword evidence="3" id="KW-0804">Transcription</keyword>
<comment type="caution">
    <text evidence="5">The sequence shown here is derived from an EMBL/GenBank/DDBJ whole genome shotgun (WGS) entry which is preliminary data.</text>
</comment>
<dbReference type="AlphaFoldDB" id="A0A1Y1RXS0"/>
<dbReference type="Pfam" id="PF08220">
    <property type="entry name" value="HTH_DeoR"/>
    <property type="match status" value="1"/>
</dbReference>
<dbReference type="InterPro" id="IPR037171">
    <property type="entry name" value="NagB/RpiA_transferase-like"/>
</dbReference>
<evidence type="ECO:0000256" key="2">
    <source>
        <dbReference type="ARBA" id="ARBA00023015"/>
    </source>
</evidence>
<dbReference type="SMART" id="SM01134">
    <property type="entry name" value="DeoRC"/>
    <property type="match status" value="1"/>
</dbReference>
<protein>
    <submittedName>
        <fullName evidence="5">DeoR family transcriptional regulator</fullName>
    </submittedName>
</protein>
<dbReference type="PANTHER" id="PTHR30363:SF4">
    <property type="entry name" value="GLYCEROL-3-PHOSPHATE REGULON REPRESSOR"/>
    <property type="match status" value="1"/>
</dbReference>